<evidence type="ECO:0000313" key="6">
    <source>
        <dbReference type="Proteomes" id="UP000799324"/>
    </source>
</evidence>
<keyword evidence="2" id="KW-0472">Membrane</keyword>
<feature type="region of interest" description="Disordered" evidence="1">
    <location>
        <begin position="44"/>
        <end position="96"/>
    </location>
</feature>
<evidence type="ECO:0000313" key="5">
    <source>
        <dbReference type="EMBL" id="KAF2662613.1"/>
    </source>
</evidence>
<feature type="transmembrane region" description="Helical" evidence="2">
    <location>
        <begin position="253"/>
        <end position="269"/>
    </location>
</feature>
<gene>
    <name evidence="5" type="ORF">K491DRAFT_709963</name>
</gene>
<keyword evidence="3" id="KW-0732">Signal</keyword>
<accession>A0A6A6TUH1</accession>
<dbReference type="Proteomes" id="UP000799324">
    <property type="component" value="Unassembled WGS sequence"/>
</dbReference>
<keyword evidence="2" id="KW-1133">Transmembrane helix</keyword>
<dbReference type="Pfam" id="PF24866">
    <property type="entry name" value="DUF7732"/>
    <property type="match status" value="1"/>
</dbReference>
<dbReference type="EMBL" id="MU004289">
    <property type="protein sequence ID" value="KAF2662613.1"/>
    <property type="molecule type" value="Genomic_DNA"/>
</dbReference>
<feature type="compositionally biased region" description="Gly residues" evidence="1">
    <location>
        <begin position="56"/>
        <end position="79"/>
    </location>
</feature>
<feature type="domain" description="DUF7732" evidence="4">
    <location>
        <begin position="105"/>
        <end position="235"/>
    </location>
</feature>
<keyword evidence="6" id="KW-1185">Reference proteome</keyword>
<dbReference type="AlphaFoldDB" id="A0A6A6TUH1"/>
<reference evidence="5" key="1">
    <citation type="journal article" date="2020" name="Stud. Mycol.">
        <title>101 Dothideomycetes genomes: a test case for predicting lifestyles and emergence of pathogens.</title>
        <authorList>
            <person name="Haridas S."/>
            <person name="Albert R."/>
            <person name="Binder M."/>
            <person name="Bloem J."/>
            <person name="Labutti K."/>
            <person name="Salamov A."/>
            <person name="Andreopoulos B."/>
            <person name="Baker S."/>
            <person name="Barry K."/>
            <person name="Bills G."/>
            <person name="Bluhm B."/>
            <person name="Cannon C."/>
            <person name="Castanera R."/>
            <person name="Culley D."/>
            <person name="Daum C."/>
            <person name="Ezra D."/>
            <person name="Gonzalez J."/>
            <person name="Henrissat B."/>
            <person name="Kuo A."/>
            <person name="Liang C."/>
            <person name="Lipzen A."/>
            <person name="Lutzoni F."/>
            <person name="Magnuson J."/>
            <person name="Mondo S."/>
            <person name="Nolan M."/>
            <person name="Ohm R."/>
            <person name="Pangilinan J."/>
            <person name="Park H.-J."/>
            <person name="Ramirez L."/>
            <person name="Alfaro M."/>
            <person name="Sun H."/>
            <person name="Tritt A."/>
            <person name="Yoshinaga Y."/>
            <person name="Zwiers L.-H."/>
            <person name="Turgeon B."/>
            <person name="Goodwin S."/>
            <person name="Spatafora J."/>
            <person name="Crous P."/>
            <person name="Grigoriev I."/>
        </authorList>
    </citation>
    <scope>NUCLEOTIDE SEQUENCE</scope>
    <source>
        <strain evidence="5">CBS 122681</strain>
    </source>
</reference>
<name>A0A6A6TUH1_9PLEO</name>
<feature type="transmembrane region" description="Helical" evidence="2">
    <location>
        <begin position="124"/>
        <end position="148"/>
    </location>
</feature>
<feature type="chain" id="PRO_5025685841" description="DUF7732 domain-containing protein" evidence="3">
    <location>
        <begin position="20"/>
        <end position="270"/>
    </location>
</feature>
<dbReference type="InterPro" id="IPR056634">
    <property type="entry name" value="DUF7732"/>
</dbReference>
<protein>
    <recommendedName>
        <fullName evidence="4">DUF7732 domain-containing protein</fullName>
    </recommendedName>
</protein>
<evidence type="ECO:0000259" key="4">
    <source>
        <dbReference type="Pfam" id="PF24866"/>
    </source>
</evidence>
<evidence type="ECO:0000256" key="2">
    <source>
        <dbReference type="SAM" id="Phobius"/>
    </source>
</evidence>
<keyword evidence="2" id="KW-0812">Transmembrane</keyword>
<evidence type="ECO:0000256" key="3">
    <source>
        <dbReference type="SAM" id="SignalP"/>
    </source>
</evidence>
<dbReference type="PANTHER" id="PTHR42091:SF1">
    <property type="entry name" value="CONSERVED GLYCINE-RICH PROTEIN (AFU_ORTHOLOGUE AFUA_7G02440)"/>
    <property type="match status" value="1"/>
</dbReference>
<organism evidence="5 6">
    <name type="scientific">Lophiostoma macrostomum CBS 122681</name>
    <dbReference type="NCBI Taxonomy" id="1314788"/>
    <lineage>
        <taxon>Eukaryota</taxon>
        <taxon>Fungi</taxon>
        <taxon>Dikarya</taxon>
        <taxon>Ascomycota</taxon>
        <taxon>Pezizomycotina</taxon>
        <taxon>Dothideomycetes</taxon>
        <taxon>Pleosporomycetidae</taxon>
        <taxon>Pleosporales</taxon>
        <taxon>Lophiostomataceae</taxon>
        <taxon>Lophiostoma</taxon>
    </lineage>
</organism>
<proteinExistence type="predicted"/>
<dbReference type="OrthoDB" id="5425547at2759"/>
<feature type="compositionally biased region" description="Low complexity" evidence="1">
    <location>
        <begin position="80"/>
        <end position="96"/>
    </location>
</feature>
<feature type="signal peptide" evidence="3">
    <location>
        <begin position="1"/>
        <end position="19"/>
    </location>
</feature>
<evidence type="ECO:0000256" key="1">
    <source>
        <dbReference type="SAM" id="MobiDB-lite"/>
    </source>
</evidence>
<dbReference type="PANTHER" id="PTHR42091">
    <property type="entry name" value="CONSERVED GLYCINE-RICH PROTEIN (AFU_ORTHOLOGUE AFUA_7G02440)"/>
    <property type="match status" value="1"/>
</dbReference>
<sequence length="270" mass="27513">MRVTHLVSCLFLATATINAASLSEARALGRREALAVSARSDILSPEHSLEKRKGGGGKGGGGGGSSGGKGGGSSSGGGRTSSSSNTGGATRSGSGPSRAYGGGGYYGGGASTPYSAGSKTPKGLVAGALLLPATALVLFPGLWLWSVYPYYLNQYRFYNQSFQNATAQGLNQTLNVTCLCQQYQVCGCDNNDNQQYLNDLVGNGSYNALNKTVVNVVDVNGTRTLALNGSLPNGTTAPGGTDDAAAGLRVGKYSGYFVMVMIVLSTIAFC</sequence>